<organism evidence="1 2">
    <name type="scientific">Kaistia defluvii</name>
    <dbReference type="NCBI Taxonomy" id="410841"/>
    <lineage>
        <taxon>Bacteria</taxon>
        <taxon>Pseudomonadati</taxon>
        <taxon>Pseudomonadota</taxon>
        <taxon>Alphaproteobacteria</taxon>
        <taxon>Hyphomicrobiales</taxon>
        <taxon>Kaistiaceae</taxon>
        <taxon>Kaistia</taxon>
    </lineage>
</organism>
<dbReference type="EMBL" id="JBEPSM010000001">
    <property type="protein sequence ID" value="MET4634407.1"/>
    <property type="molecule type" value="Genomic_DNA"/>
</dbReference>
<proteinExistence type="predicted"/>
<reference evidence="1 2" key="1">
    <citation type="submission" date="2024-06" db="EMBL/GenBank/DDBJ databases">
        <title>Sorghum-associated microbial communities from plants grown in Nebraska, USA.</title>
        <authorList>
            <person name="Schachtman D."/>
        </authorList>
    </citation>
    <scope>NUCLEOTIDE SEQUENCE [LARGE SCALE GENOMIC DNA]</scope>
    <source>
        <strain evidence="1 2">3207</strain>
    </source>
</reference>
<sequence>MAKILGRGIADGSPCRLLSDELIELHPNLWVIIKAVRVDGKTVARAWFTQRRATAGAKAAIVFIGWDGRVALDHLLAIDPTEGIATHKDDRAGAHLAATAAMATSHHRRRF</sequence>
<comment type="caution">
    <text evidence="1">The sequence shown here is derived from an EMBL/GenBank/DDBJ whole genome shotgun (WGS) entry which is preliminary data.</text>
</comment>
<keyword evidence="2" id="KW-1185">Reference proteome</keyword>
<accession>A0ABV2QZH8</accession>
<gene>
    <name evidence="1" type="ORF">ABIE08_002320</name>
</gene>
<evidence type="ECO:0000313" key="2">
    <source>
        <dbReference type="Proteomes" id="UP001549321"/>
    </source>
</evidence>
<protein>
    <submittedName>
        <fullName evidence="1">Uncharacterized protein</fullName>
    </submittedName>
</protein>
<dbReference type="Proteomes" id="UP001549321">
    <property type="component" value="Unassembled WGS sequence"/>
</dbReference>
<name>A0ABV2QZH8_9HYPH</name>
<evidence type="ECO:0000313" key="1">
    <source>
        <dbReference type="EMBL" id="MET4634407.1"/>
    </source>
</evidence>